<dbReference type="EMBL" id="ASPP01001544">
    <property type="protein sequence ID" value="ETO35518.1"/>
    <property type="molecule type" value="Genomic_DNA"/>
</dbReference>
<keyword evidence="3" id="KW-1185">Reference proteome</keyword>
<name>X6PBM3_RETFI</name>
<feature type="region of interest" description="Disordered" evidence="1">
    <location>
        <begin position="165"/>
        <end position="187"/>
    </location>
</feature>
<organism evidence="2 3">
    <name type="scientific">Reticulomyxa filosa</name>
    <dbReference type="NCBI Taxonomy" id="46433"/>
    <lineage>
        <taxon>Eukaryota</taxon>
        <taxon>Sar</taxon>
        <taxon>Rhizaria</taxon>
        <taxon>Retaria</taxon>
        <taxon>Foraminifera</taxon>
        <taxon>Monothalamids</taxon>
        <taxon>Reticulomyxidae</taxon>
        <taxon>Reticulomyxa</taxon>
    </lineage>
</organism>
<evidence type="ECO:0000313" key="3">
    <source>
        <dbReference type="Proteomes" id="UP000023152"/>
    </source>
</evidence>
<evidence type="ECO:0000256" key="1">
    <source>
        <dbReference type="SAM" id="MobiDB-lite"/>
    </source>
</evidence>
<dbReference type="AlphaFoldDB" id="X6PBM3"/>
<comment type="caution">
    <text evidence="2">The sequence shown here is derived from an EMBL/GenBank/DDBJ whole genome shotgun (WGS) entry which is preliminary data.</text>
</comment>
<sequence>MLQEQSKLPHKENPLQKSFQLKCFKKVNKVPRRVLFNMYTRPLTKSNGSRGKQAFEPFTNVKTFEKDDIQPRSFVPQKTASKTMNKRKITSENDQMTAVENVLAHREWKSDNLNSAQQFNINNTSQEAPDLPFQNSFENKMTITQTTVLLPEQIKQILQQRLIKEERKSESPVRVSNPFKKKLLHKS</sequence>
<gene>
    <name evidence="2" type="ORF">RFI_01547</name>
</gene>
<reference evidence="2 3" key="1">
    <citation type="journal article" date="2013" name="Curr. Biol.">
        <title>The Genome of the Foraminiferan Reticulomyxa filosa.</title>
        <authorList>
            <person name="Glockner G."/>
            <person name="Hulsmann N."/>
            <person name="Schleicher M."/>
            <person name="Noegel A.A."/>
            <person name="Eichinger L."/>
            <person name="Gallinger C."/>
            <person name="Pawlowski J."/>
            <person name="Sierra R."/>
            <person name="Euteneuer U."/>
            <person name="Pillet L."/>
            <person name="Moustafa A."/>
            <person name="Platzer M."/>
            <person name="Groth M."/>
            <person name="Szafranski K."/>
            <person name="Schliwa M."/>
        </authorList>
    </citation>
    <scope>NUCLEOTIDE SEQUENCE [LARGE SCALE GENOMIC DNA]</scope>
</reference>
<accession>X6PBM3</accession>
<evidence type="ECO:0000313" key="2">
    <source>
        <dbReference type="EMBL" id="ETO35518.1"/>
    </source>
</evidence>
<proteinExistence type="predicted"/>
<protein>
    <submittedName>
        <fullName evidence="2">Uncharacterized protein</fullName>
    </submittedName>
</protein>
<dbReference type="Proteomes" id="UP000023152">
    <property type="component" value="Unassembled WGS sequence"/>
</dbReference>